<keyword evidence="2" id="KW-0698">rRNA processing</keyword>
<keyword evidence="1" id="KW-0963">Cytoplasm</keyword>
<dbReference type="PANTHER" id="PTHR43694:SF4">
    <property type="entry name" value="RIBONUCLEASE J 2"/>
    <property type="match status" value="1"/>
</dbReference>
<evidence type="ECO:0000256" key="8">
    <source>
        <dbReference type="ARBA" id="ARBA00022884"/>
    </source>
</evidence>
<dbReference type="Gene3D" id="3.40.50.10710">
    <property type="entry name" value="Metallo-hydrolase/oxidoreductase"/>
    <property type="match status" value="1"/>
</dbReference>
<feature type="domain" description="Apoptosis regulator Bcl-2 family BH4" evidence="9">
    <location>
        <begin position="500"/>
        <end position="519"/>
    </location>
</feature>
<keyword evidence="6" id="KW-0862">Zinc</keyword>
<dbReference type="SUPFAM" id="SSF56281">
    <property type="entry name" value="Metallo-hydrolase/oxidoreductase"/>
    <property type="match status" value="1"/>
</dbReference>
<keyword evidence="3" id="KW-0540">Nuclease</keyword>
<dbReference type="Pfam" id="PF17770">
    <property type="entry name" value="RNase_J_C"/>
    <property type="match status" value="1"/>
</dbReference>
<evidence type="ECO:0000256" key="3">
    <source>
        <dbReference type="ARBA" id="ARBA00022722"/>
    </source>
</evidence>
<evidence type="ECO:0000256" key="6">
    <source>
        <dbReference type="ARBA" id="ARBA00022833"/>
    </source>
</evidence>
<gene>
    <name evidence="10" type="ORF">FEZ08_02680</name>
</gene>
<dbReference type="PROSITE" id="PS50063">
    <property type="entry name" value="BH4_2"/>
    <property type="match status" value="1"/>
</dbReference>
<reference evidence="10 11" key="1">
    <citation type="submission" date="2019-05" db="EMBL/GenBank/DDBJ databases">
        <title>Culicoidintestinum kansasii gen. nov., sp. nov. from the gastrointestinal tract of the biting midge, Culicoides sonorensis.</title>
        <authorList>
            <person name="Neupane S."/>
            <person name="Ghosh A."/>
            <person name="Gunther S."/>
            <person name="Martin K."/>
            <person name="Zurek L."/>
        </authorList>
    </citation>
    <scope>NUCLEOTIDE SEQUENCE [LARGE SCALE GENOMIC DNA]</scope>
    <source>
        <strain evidence="10 11">CS-1</strain>
    </source>
</reference>
<accession>A0A5R8QET9</accession>
<dbReference type="OrthoDB" id="9758375at2"/>
<dbReference type="AlphaFoldDB" id="A0A5R8QET9"/>
<protein>
    <submittedName>
        <fullName evidence="10">Ribonuclease J</fullName>
    </submittedName>
</protein>
<evidence type="ECO:0000256" key="2">
    <source>
        <dbReference type="ARBA" id="ARBA00022552"/>
    </source>
</evidence>
<dbReference type="CDD" id="cd07714">
    <property type="entry name" value="RNaseJ_MBL-fold"/>
    <property type="match status" value="1"/>
</dbReference>
<dbReference type="GO" id="GO:0004527">
    <property type="term" value="F:exonuclease activity"/>
    <property type="evidence" value="ECO:0007669"/>
    <property type="project" value="UniProtKB-KW"/>
</dbReference>
<comment type="caution">
    <text evidence="10">The sequence shown here is derived from an EMBL/GenBank/DDBJ whole genome shotgun (WGS) entry which is preliminary data.</text>
</comment>
<dbReference type="InterPro" id="IPR011108">
    <property type="entry name" value="RMMBL"/>
</dbReference>
<evidence type="ECO:0000259" key="9">
    <source>
        <dbReference type="PROSITE" id="PS50063"/>
    </source>
</evidence>
<dbReference type="Pfam" id="PF07521">
    <property type="entry name" value="RMMBL"/>
    <property type="match status" value="1"/>
</dbReference>
<dbReference type="Pfam" id="PF22505">
    <property type="entry name" value="RNase_J_b_CASP"/>
    <property type="match status" value="1"/>
</dbReference>
<dbReference type="InterPro" id="IPR003093">
    <property type="entry name" value="Bcl2_BH4"/>
</dbReference>
<proteinExistence type="predicted"/>
<evidence type="ECO:0000256" key="4">
    <source>
        <dbReference type="ARBA" id="ARBA00022723"/>
    </source>
</evidence>
<dbReference type="Pfam" id="PF00753">
    <property type="entry name" value="Lactamase_B"/>
    <property type="match status" value="1"/>
</dbReference>
<dbReference type="InterPro" id="IPR036866">
    <property type="entry name" value="RibonucZ/Hydroxyglut_hydro"/>
</dbReference>
<dbReference type="RefSeq" id="WP_138190177.1">
    <property type="nucleotide sequence ID" value="NZ_VBWP01000002.1"/>
</dbReference>
<dbReference type="InterPro" id="IPR004613">
    <property type="entry name" value="RNase_J"/>
</dbReference>
<evidence type="ECO:0000313" key="11">
    <source>
        <dbReference type="Proteomes" id="UP000306912"/>
    </source>
</evidence>
<evidence type="ECO:0000256" key="5">
    <source>
        <dbReference type="ARBA" id="ARBA00022801"/>
    </source>
</evidence>
<evidence type="ECO:0000256" key="1">
    <source>
        <dbReference type="ARBA" id="ARBA00022490"/>
    </source>
</evidence>
<keyword evidence="4" id="KW-0479">Metal-binding</keyword>
<keyword evidence="8" id="KW-0694">RNA-binding</keyword>
<evidence type="ECO:0000256" key="7">
    <source>
        <dbReference type="ARBA" id="ARBA00022839"/>
    </source>
</evidence>
<dbReference type="InterPro" id="IPR042173">
    <property type="entry name" value="RNase_J_2"/>
</dbReference>
<dbReference type="EMBL" id="VBWP01000002">
    <property type="protein sequence ID" value="TLG76539.1"/>
    <property type="molecule type" value="Genomic_DNA"/>
</dbReference>
<keyword evidence="5" id="KW-0378">Hydrolase</keyword>
<dbReference type="InterPro" id="IPR041636">
    <property type="entry name" value="RNase_J_C"/>
</dbReference>
<keyword evidence="11" id="KW-1185">Reference proteome</keyword>
<dbReference type="NCBIfam" id="TIGR00649">
    <property type="entry name" value="MG423"/>
    <property type="match status" value="1"/>
</dbReference>
<name>A0A5R8QET9_9FIRM</name>
<dbReference type="GO" id="GO:0006364">
    <property type="term" value="P:rRNA processing"/>
    <property type="evidence" value="ECO:0007669"/>
    <property type="project" value="UniProtKB-KW"/>
</dbReference>
<dbReference type="InterPro" id="IPR055132">
    <property type="entry name" value="RNase_J_b_CASP"/>
</dbReference>
<dbReference type="InterPro" id="IPR001279">
    <property type="entry name" value="Metallo-B-lactamas"/>
</dbReference>
<dbReference type="Proteomes" id="UP000306912">
    <property type="component" value="Unassembled WGS sequence"/>
</dbReference>
<keyword evidence="7" id="KW-0269">Exonuclease</keyword>
<dbReference type="SMART" id="SM00849">
    <property type="entry name" value="Lactamase_B"/>
    <property type="match status" value="1"/>
</dbReference>
<dbReference type="Gene3D" id="3.10.20.580">
    <property type="match status" value="1"/>
</dbReference>
<dbReference type="PANTHER" id="PTHR43694">
    <property type="entry name" value="RIBONUCLEASE J"/>
    <property type="match status" value="1"/>
</dbReference>
<organism evidence="10 11">
    <name type="scientific">Culicoidibacter larvae</name>
    <dbReference type="NCBI Taxonomy" id="2579976"/>
    <lineage>
        <taxon>Bacteria</taxon>
        <taxon>Bacillati</taxon>
        <taxon>Bacillota</taxon>
        <taxon>Culicoidibacteria</taxon>
        <taxon>Culicoidibacterales</taxon>
        <taxon>Culicoidibacteraceae</taxon>
        <taxon>Culicoidibacter</taxon>
    </lineage>
</organism>
<dbReference type="GO" id="GO:0003723">
    <property type="term" value="F:RNA binding"/>
    <property type="evidence" value="ECO:0007669"/>
    <property type="project" value="UniProtKB-KW"/>
</dbReference>
<dbReference type="Gene3D" id="3.60.15.10">
    <property type="entry name" value="Ribonuclease Z/Hydroxyacylglutathione hydrolase-like"/>
    <property type="match status" value="1"/>
</dbReference>
<sequence length="551" mass="61241">MAKIKIFALGGLDENGKSMYVVEVDQAIYVLDAGLKYPEESMLGIDKVIPDITYLKENEDRIKGIFLTHAHEDHIGALPVVMQELAVPVYGTKLTLDIVEDMLKIEGVKPKGELKVVAPYTAIDFKRGQSVFFFKTTHSIPDSIGICINTKDGSIVFTGDFYFDQNATELYSTDIGNLGYIGKKGVLALLSVSRGVEQKGYAANNQGFKHALGDYFYDAKSRVIVSAFATDIKRIQDIIDVAVEYDKKVFITGVRGQRLIDISLKNGYLKVPEGTMIPLKEVERHRDDLVVIVAGNTGIPFNSLIRMSTGADKLIQIDDRDTVVIASPAITGTEVVAAKAIDEVFKTGARTYIVDKKLLNSSVAAQEDLKMLLNLMKPKYLFPVDGEYRQLIEHEQLALGLGYDASQIFIRDNGEVVHLNNGVYDESAETVPVDDVLIDGNISGDVGNVVLRDRQQLSQDGVVITVITLNSKKKRMVGEPQIVTRGFVYVRQSQELLDQMRDIVTTTVNDKIAENGLEWNAIRQDVREHLGKFLFKQTKRRPVVLTIMMDV</sequence>
<dbReference type="InParanoid" id="A0A5R8QET9"/>
<dbReference type="GO" id="GO:0046872">
    <property type="term" value="F:metal ion binding"/>
    <property type="evidence" value="ECO:0007669"/>
    <property type="project" value="UniProtKB-KW"/>
</dbReference>
<evidence type="ECO:0000313" key="10">
    <source>
        <dbReference type="EMBL" id="TLG76539.1"/>
    </source>
</evidence>